<accession>A0A1H9ASI6</accession>
<gene>
    <name evidence="2" type="ORF">SAMN05421693_10661</name>
</gene>
<feature type="compositionally biased region" description="Acidic residues" evidence="1">
    <location>
        <begin position="256"/>
        <end position="278"/>
    </location>
</feature>
<evidence type="ECO:0008006" key="4">
    <source>
        <dbReference type="Google" id="ProtNLM"/>
    </source>
</evidence>
<name>A0A1H9ASI6_9GAMM</name>
<feature type="region of interest" description="Disordered" evidence="1">
    <location>
        <begin position="256"/>
        <end position="325"/>
    </location>
</feature>
<dbReference type="AlphaFoldDB" id="A0A1H9ASI6"/>
<evidence type="ECO:0000256" key="1">
    <source>
        <dbReference type="SAM" id="MobiDB-lite"/>
    </source>
</evidence>
<dbReference type="RefSeq" id="WP_090204441.1">
    <property type="nucleotide sequence ID" value="NZ_FOFO01000006.1"/>
</dbReference>
<sequence>MLIKHPDDRSHHAEQLHEFKASYPQQAAAIDRELLRLYLRESIQMFAELLEMQMDPLDEHVVILHDLRLKHPSGYLEIDHLLINRNLRLTLVSSAFIGAESLRINADGESFVWSNDSGKWVAVGRGFSELEDKARQLDLILSEGWWPRRLGIRLARPIETCLVVDDHDRVVLDDPAAYESRVIKLGDFLPWYSKNRMSTPLLRQSPKALLERLTNRVDLDTLERIAFALQDEHQPAPLDYYHRLGLDQLEPVCPVEDEDEENRIEEEDHIELDAQPDEGDNKAEPTPPKSPQHQSPPSKTAKTTKTSGKGDNDRQPSSRIAAGLKLKTPEFLEAMTAKGMLRLNDKGELELTEAGRRIGGRVRGRGGNRSFSWLKSTVDPLFAETP</sequence>
<dbReference type="STRING" id="867345.SAMN05421693_10661"/>
<proteinExistence type="predicted"/>
<feature type="compositionally biased region" description="Low complexity" evidence="1">
    <location>
        <begin position="291"/>
        <end position="307"/>
    </location>
</feature>
<organism evidence="2 3">
    <name type="scientific">Ectothiorhodospira magna</name>
    <dbReference type="NCBI Taxonomy" id="867345"/>
    <lineage>
        <taxon>Bacteria</taxon>
        <taxon>Pseudomonadati</taxon>
        <taxon>Pseudomonadota</taxon>
        <taxon>Gammaproteobacteria</taxon>
        <taxon>Chromatiales</taxon>
        <taxon>Ectothiorhodospiraceae</taxon>
        <taxon>Ectothiorhodospira</taxon>
    </lineage>
</organism>
<evidence type="ECO:0000313" key="3">
    <source>
        <dbReference type="Proteomes" id="UP000199496"/>
    </source>
</evidence>
<dbReference type="Proteomes" id="UP000199496">
    <property type="component" value="Unassembled WGS sequence"/>
</dbReference>
<protein>
    <recommendedName>
        <fullName evidence="4">NERD domain-containing protein</fullName>
    </recommendedName>
</protein>
<dbReference type="OrthoDB" id="5793482at2"/>
<evidence type="ECO:0000313" key="2">
    <source>
        <dbReference type="EMBL" id="SEP79619.1"/>
    </source>
</evidence>
<dbReference type="EMBL" id="FOFO01000006">
    <property type="protein sequence ID" value="SEP79619.1"/>
    <property type="molecule type" value="Genomic_DNA"/>
</dbReference>
<keyword evidence="3" id="KW-1185">Reference proteome</keyword>
<reference evidence="2 3" key="1">
    <citation type="submission" date="2016-10" db="EMBL/GenBank/DDBJ databases">
        <authorList>
            <person name="de Groot N.N."/>
        </authorList>
    </citation>
    <scope>NUCLEOTIDE SEQUENCE [LARGE SCALE GENOMIC DNA]</scope>
    <source>
        <strain evidence="2 3">B7-7</strain>
    </source>
</reference>